<keyword evidence="1" id="KW-0732">Signal</keyword>
<evidence type="ECO:0000259" key="2">
    <source>
        <dbReference type="Pfam" id="PF17033"/>
    </source>
</evidence>
<dbReference type="RefSeq" id="WP_069478508.1">
    <property type="nucleotide sequence ID" value="NZ_CP017111.1"/>
</dbReference>
<keyword evidence="5" id="KW-1185">Reference proteome</keyword>
<dbReference type="PATRIC" id="fig|1193502.14.peg.2148"/>
<evidence type="ECO:0000256" key="1">
    <source>
        <dbReference type="SAM" id="SignalP"/>
    </source>
</evidence>
<dbReference type="Gene3D" id="3.40.630.10">
    <property type="entry name" value="Zn peptidases"/>
    <property type="match status" value="1"/>
</dbReference>
<reference evidence="5" key="1">
    <citation type="submission" date="2016-08" db="EMBL/GenBank/DDBJ databases">
        <title>Complete genome sequence of the organohalide-respiring Epsilonproteobacterium Sulfurospirillum halorespirans.</title>
        <authorList>
            <person name="Goris T."/>
            <person name="Zimmermann J."/>
            <person name="Schenz B."/>
            <person name="Lemos M."/>
            <person name="Hackermueller J."/>
            <person name="Diekert G."/>
        </authorList>
    </citation>
    <scope>NUCLEOTIDE SEQUENCE [LARGE SCALE GENOMIC DNA]</scope>
    <source>
        <strain>DSM 13726</strain>
        <strain evidence="5">PCE-M2</strain>
    </source>
</reference>
<dbReference type="EMBL" id="CP017111">
    <property type="protein sequence ID" value="AOO65884.1"/>
    <property type="molecule type" value="Genomic_DNA"/>
</dbReference>
<dbReference type="Proteomes" id="UP000094609">
    <property type="component" value="Chromosome"/>
</dbReference>
<dbReference type="SUPFAM" id="SSF53187">
    <property type="entry name" value="Zn-dependent exopeptidases"/>
    <property type="match status" value="1"/>
</dbReference>
<sequence>MKKISLGLCLLLSTYAFSANLHYSLIKKESGKEGSTLLIIGGIHGDEPGGYFAPMLLAKHYKIESGNLWVVPNLNFDSIVKNARGINGDMNRKFAKMEPKDKDFEIVTEIKKLILHPKVDLTLNLHDGQGFYRTRQINKDFNPKAWGQATIIDQQNMPNAKYGNLAEIAKKVNQETNVDLIEDVHEFNVKNTNTKEQDKAMQQSLTYFAITNNKPAFAIETSKNITDLSHKVFYQLKTIEKFMNEMNIKYTRSFELSQETIKKLLSDDGILEIPPTKITLDLATLKPYIKFFPMSKGTLVYNSTNPLVAVLKEKDEYKIMNGNILVSKLKPDFFEFDESLNSVGLIIDGKKISAKIGSLIRAKNSFQVESINGYRVNIIGYSKNGVTNEVGIKVEPKDFIQSYAIDKDETTYMVQFYKDKKFCGMINIKFEDEKKSKK</sequence>
<dbReference type="KEGG" id="shal:SHALO_2120"/>
<name>A0A1D7TLU2_9BACT</name>
<feature type="domain" description="Metallo-carboxypeptidase C-terminal" evidence="3">
    <location>
        <begin position="336"/>
        <end position="430"/>
    </location>
</feature>
<evidence type="ECO:0000259" key="3">
    <source>
        <dbReference type="Pfam" id="PF17129"/>
    </source>
</evidence>
<dbReference type="Pfam" id="PF17033">
    <property type="entry name" value="Peptidase_M99"/>
    <property type="match status" value="1"/>
</dbReference>
<dbReference type="InterPro" id="IPR031489">
    <property type="entry name" value="Peptidase_M99"/>
</dbReference>
<feature type="signal peptide" evidence="1">
    <location>
        <begin position="1"/>
        <end position="18"/>
    </location>
</feature>
<dbReference type="InterPro" id="IPR033397">
    <property type="entry name" value="Metallo_peptidase_C"/>
</dbReference>
<feature type="chain" id="PRO_5009099552" evidence="1">
    <location>
        <begin position="19"/>
        <end position="438"/>
    </location>
</feature>
<dbReference type="STRING" id="1193502.SHALO_2120"/>
<protein>
    <submittedName>
        <fullName evidence="4">Putative periplasmic peptidase</fullName>
    </submittedName>
</protein>
<organism evidence="4 5">
    <name type="scientific">Sulfurospirillum halorespirans DSM 13726</name>
    <dbReference type="NCBI Taxonomy" id="1193502"/>
    <lineage>
        <taxon>Bacteria</taxon>
        <taxon>Pseudomonadati</taxon>
        <taxon>Campylobacterota</taxon>
        <taxon>Epsilonproteobacteria</taxon>
        <taxon>Campylobacterales</taxon>
        <taxon>Sulfurospirillaceae</taxon>
        <taxon>Sulfurospirillum</taxon>
    </lineage>
</organism>
<evidence type="ECO:0000313" key="5">
    <source>
        <dbReference type="Proteomes" id="UP000094609"/>
    </source>
</evidence>
<proteinExistence type="predicted"/>
<feature type="domain" description="D,L-carboxypeptidase peptidase" evidence="2">
    <location>
        <begin position="7"/>
        <end position="265"/>
    </location>
</feature>
<gene>
    <name evidence="4" type="ORF">SHALO_2120</name>
</gene>
<evidence type="ECO:0000313" key="4">
    <source>
        <dbReference type="EMBL" id="AOO65884.1"/>
    </source>
</evidence>
<accession>A0A1D7TLU2</accession>
<dbReference type="AlphaFoldDB" id="A0A1D7TLU2"/>
<dbReference type="Pfam" id="PF17129">
    <property type="entry name" value="Peptidase_M99_C"/>
    <property type="match status" value="1"/>
</dbReference>